<protein>
    <submittedName>
        <fullName evidence="1">Uncharacterized protein</fullName>
    </submittedName>
</protein>
<reference evidence="1" key="1">
    <citation type="submission" date="2021-01" db="EMBL/GenBank/DDBJ databases">
        <authorList>
            <person name="Corre E."/>
            <person name="Pelletier E."/>
            <person name="Niang G."/>
            <person name="Scheremetjew M."/>
            <person name="Finn R."/>
            <person name="Kale V."/>
            <person name="Holt S."/>
            <person name="Cochrane G."/>
            <person name="Meng A."/>
            <person name="Brown T."/>
            <person name="Cohen L."/>
        </authorList>
    </citation>
    <scope>NUCLEOTIDE SEQUENCE</scope>
    <source>
        <strain evidence="1">Ras09</strain>
    </source>
</reference>
<evidence type="ECO:0000313" key="1">
    <source>
        <dbReference type="EMBL" id="CAE0234903.1"/>
    </source>
</evidence>
<gene>
    <name evidence="1" type="ORF">SRAS04492_LOCUS6710</name>
</gene>
<dbReference type="EMBL" id="HBIA01013266">
    <property type="protein sequence ID" value="CAE0234903.1"/>
    <property type="molecule type" value="Transcribed_RNA"/>
</dbReference>
<accession>A0A7S3FVB6</accession>
<organism evidence="1">
    <name type="scientific">Strombidium rassoulzadegani</name>
    <dbReference type="NCBI Taxonomy" id="1082188"/>
    <lineage>
        <taxon>Eukaryota</taxon>
        <taxon>Sar</taxon>
        <taxon>Alveolata</taxon>
        <taxon>Ciliophora</taxon>
        <taxon>Intramacronucleata</taxon>
        <taxon>Spirotrichea</taxon>
        <taxon>Oligotrichia</taxon>
        <taxon>Strombidiidae</taxon>
        <taxon>Strombidium</taxon>
    </lineage>
</organism>
<sequence>MGLLASQASANDVCCNACSGEGVIKTYSVDHIFNMCGESCVEESKYWLYKLFEIGMHKADNNTQNVCEGLGYGNYHETEVHGIPGIISIAVDLYKPDDKYRQEDGSYVIPDESKQLLIDRIESAQTLSDEKLLDLVDDEIAQC</sequence>
<dbReference type="AlphaFoldDB" id="A0A7S3FVB6"/>
<proteinExistence type="predicted"/>
<name>A0A7S3FVB6_9SPIT</name>